<evidence type="ECO:0000259" key="1">
    <source>
        <dbReference type="Pfam" id="PF13649"/>
    </source>
</evidence>
<accession>A0A1T4NC23</accession>
<proteinExistence type="predicted"/>
<dbReference type="Proteomes" id="UP000190061">
    <property type="component" value="Unassembled WGS sequence"/>
</dbReference>
<gene>
    <name evidence="2" type="ORF">SAMN02745674_00831</name>
</gene>
<dbReference type="OrthoDB" id="9788660at2"/>
<name>A0A1T4NC23_9GAMM</name>
<dbReference type="Pfam" id="PF13649">
    <property type="entry name" value="Methyltransf_25"/>
    <property type="match status" value="1"/>
</dbReference>
<dbReference type="RefSeq" id="WP_078757387.1">
    <property type="nucleotide sequence ID" value="NZ_FUXP01000001.1"/>
</dbReference>
<dbReference type="EMBL" id="FUXP01000001">
    <property type="protein sequence ID" value="SJZ76809.1"/>
    <property type="molecule type" value="Genomic_DNA"/>
</dbReference>
<keyword evidence="2" id="KW-0489">Methyltransferase</keyword>
<protein>
    <submittedName>
        <fullName evidence="2">Methyltransferase domain-containing protein</fullName>
    </submittedName>
</protein>
<dbReference type="GO" id="GO:0008168">
    <property type="term" value="F:methyltransferase activity"/>
    <property type="evidence" value="ECO:0007669"/>
    <property type="project" value="UniProtKB-KW"/>
</dbReference>
<feature type="domain" description="Methyltransferase" evidence="1">
    <location>
        <begin position="50"/>
        <end position="146"/>
    </location>
</feature>
<reference evidence="2 3" key="1">
    <citation type="submission" date="2017-02" db="EMBL/GenBank/DDBJ databases">
        <authorList>
            <person name="Peterson S.W."/>
        </authorList>
    </citation>
    <scope>NUCLEOTIDE SEQUENCE [LARGE SCALE GENOMIC DNA]</scope>
    <source>
        <strain evidence="2 3">DSM 21749</strain>
    </source>
</reference>
<dbReference type="GO" id="GO:0032259">
    <property type="term" value="P:methylation"/>
    <property type="evidence" value="ECO:0007669"/>
    <property type="project" value="UniProtKB-KW"/>
</dbReference>
<evidence type="ECO:0000313" key="2">
    <source>
        <dbReference type="EMBL" id="SJZ76809.1"/>
    </source>
</evidence>
<organism evidence="2 3">
    <name type="scientific">Lysobacter spongiicola DSM 21749</name>
    <dbReference type="NCBI Taxonomy" id="1122188"/>
    <lineage>
        <taxon>Bacteria</taxon>
        <taxon>Pseudomonadati</taxon>
        <taxon>Pseudomonadota</taxon>
        <taxon>Gammaproteobacteria</taxon>
        <taxon>Lysobacterales</taxon>
        <taxon>Lysobacteraceae</taxon>
        <taxon>Novilysobacter</taxon>
    </lineage>
</organism>
<dbReference type="InterPro" id="IPR029063">
    <property type="entry name" value="SAM-dependent_MTases_sf"/>
</dbReference>
<dbReference type="Gene3D" id="3.40.50.150">
    <property type="entry name" value="Vaccinia Virus protein VP39"/>
    <property type="match status" value="1"/>
</dbReference>
<keyword evidence="3" id="KW-1185">Reference proteome</keyword>
<dbReference type="STRING" id="1122188.SAMN02745674_00831"/>
<sequence length="211" mass="23103">MHTNGPRDAEVHWENVYRTKASDSVSWHREHLETSLALLEQAGLSSDSRIIDVGGGASTLVDDLLARGVNQVTVLDLSLAALDIARARLGPRARTVQWMAGDVTSLALPDGEYSHWHDRAVLHFLTRQEQVAAYVRQATHALVVGGHAIIGGFAPDGPVRCSGLDVARRSAQDVARLLGRGFKLLDCRRELHRTPDGNEQAFEYALLQRTG</sequence>
<evidence type="ECO:0000313" key="3">
    <source>
        <dbReference type="Proteomes" id="UP000190061"/>
    </source>
</evidence>
<keyword evidence="2" id="KW-0808">Transferase</keyword>
<dbReference type="AlphaFoldDB" id="A0A1T4NC23"/>
<dbReference type="InterPro" id="IPR041698">
    <property type="entry name" value="Methyltransf_25"/>
</dbReference>
<dbReference type="SUPFAM" id="SSF53335">
    <property type="entry name" value="S-adenosyl-L-methionine-dependent methyltransferases"/>
    <property type="match status" value="1"/>
</dbReference>